<evidence type="ECO:0000259" key="1">
    <source>
        <dbReference type="Pfam" id="PF13649"/>
    </source>
</evidence>
<dbReference type="CDD" id="cd02440">
    <property type="entry name" value="AdoMet_MTases"/>
    <property type="match status" value="1"/>
</dbReference>
<comment type="caution">
    <text evidence="2">The sequence shown here is derived from an EMBL/GenBank/DDBJ whole genome shotgun (WGS) entry which is preliminary data.</text>
</comment>
<dbReference type="SUPFAM" id="SSF53335">
    <property type="entry name" value="S-adenosyl-L-methionine-dependent methyltransferases"/>
    <property type="match status" value="1"/>
</dbReference>
<name>A0AA40VMY0_9MICO</name>
<proteinExistence type="predicted"/>
<dbReference type="GO" id="GO:0009100">
    <property type="term" value="P:glycoprotein metabolic process"/>
    <property type="evidence" value="ECO:0007669"/>
    <property type="project" value="UniProtKB-ARBA"/>
</dbReference>
<dbReference type="GO" id="GO:0032259">
    <property type="term" value="P:methylation"/>
    <property type="evidence" value="ECO:0007669"/>
    <property type="project" value="UniProtKB-KW"/>
</dbReference>
<dbReference type="AlphaFoldDB" id="A0AA40VMY0"/>
<dbReference type="Pfam" id="PF13649">
    <property type="entry name" value="Methyltransf_25"/>
    <property type="match status" value="1"/>
</dbReference>
<dbReference type="EMBL" id="JACIFH010000001">
    <property type="protein sequence ID" value="MBB4139758.1"/>
    <property type="molecule type" value="Genomic_DNA"/>
</dbReference>
<dbReference type="InterPro" id="IPR029063">
    <property type="entry name" value="SAM-dependent_MTases_sf"/>
</dbReference>
<keyword evidence="3" id="KW-1185">Reference proteome</keyword>
<dbReference type="Proteomes" id="UP000549113">
    <property type="component" value="Unassembled WGS sequence"/>
</dbReference>
<evidence type="ECO:0000313" key="2">
    <source>
        <dbReference type="EMBL" id="MBB4139758.1"/>
    </source>
</evidence>
<sequence>MRANRRGIALSQAELGDADLVDIRFDDHRVWSVPVPAAVDGKVQIAWPAPIRNRLSGRTRLSVHDTVSGRQITCADVAFGRSRSRLAITDKRGQWLAMTKWDRLGPVLDGSDSDVASRLVRSARRLVDDLQAWGYPVYLVGGTLLGMVRGGELLPHDDDIDFAFLAESDDPAELGRISFDMERRLTDAGYAVARHSLAQLELVFFDEANQVDHYIDVFTGFFHEGLYCQPFALRSDEITADDLVPTRDIDVNGVPLPGPANPEAWLAYAYGENWRIPDPTFKFVVDRGTKQRFETWFGVFNRGRFFWEKHWQGKDLAHGSHGGRANAQRLLERMPPQSNVLDLGCGDGHWGQAFASAGHRVIGTDFSFEALRVARLNDEHDVTLWRINANDRPAMLELGANLVDTRRPWYVFCNDVIHGLTYPNRQNVFLLMRMVLRGQGAAVVSFDTHRTSAYVRSDPRTWHYPIEKFHRELAENGLVAVSERHGIRRADHGWRRTTTAVIQAAPQWDSAQDSWKNERDEDAR</sequence>
<dbReference type="PANTHER" id="PTHR13627">
    <property type="entry name" value="FUKUTIN RELATED PROTEIN"/>
    <property type="match status" value="1"/>
</dbReference>
<dbReference type="GO" id="GO:0008168">
    <property type="term" value="F:methyltransferase activity"/>
    <property type="evidence" value="ECO:0007669"/>
    <property type="project" value="UniProtKB-KW"/>
</dbReference>
<dbReference type="Gene3D" id="3.40.50.150">
    <property type="entry name" value="Vaccinia Virus protein VP39"/>
    <property type="match status" value="1"/>
</dbReference>
<keyword evidence="2" id="KW-0489">Methyltransferase</keyword>
<gene>
    <name evidence="2" type="ORF">BKA10_001552</name>
</gene>
<dbReference type="InterPro" id="IPR041698">
    <property type="entry name" value="Methyltransf_25"/>
</dbReference>
<organism evidence="2 3">
    <name type="scientific">Microbacterium invictum</name>
    <dbReference type="NCBI Taxonomy" id="515415"/>
    <lineage>
        <taxon>Bacteria</taxon>
        <taxon>Bacillati</taxon>
        <taxon>Actinomycetota</taxon>
        <taxon>Actinomycetes</taxon>
        <taxon>Micrococcales</taxon>
        <taxon>Microbacteriaceae</taxon>
        <taxon>Microbacterium</taxon>
    </lineage>
</organism>
<accession>A0AA40VMY0</accession>
<dbReference type="PANTHER" id="PTHR13627:SF31">
    <property type="entry name" value="RIBITOL 5-PHOSPHATE TRANSFERASE FKRP"/>
    <property type="match status" value="1"/>
</dbReference>
<reference evidence="2 3" key="1">
    <citation type="submission" date="2020-08" db="EMBL/GenBank/DDBJ databases">
        <title>Sequencing the genomes of 1000 actinobacteria strains.</title>
        <authorList>
            <person name="Klenk H.-P."/>
        </authorList>
    </citation>
    <scope>NUCLEOTIDE SEQUENCE [LARGE SCALE GENOMIC DNA]</scope>
    <source>
        <strain evidence="2 3">DSM 19600</strain>
    </source>
</reference>
<feature type="domain" description="Methyltransferase" evidence="1">
    <location>
        <begin position="340"/>
        <end position="440"/>
    </location>
</feature>
<keyword evidence="2" id="KW-0808">Transferase</keyword>
<dbReference type="RefSeq" id="WP_183499379.1">
    <property type="nucleotide sequence ID" value="NZ_BAABCO010000001.1"/>
</dbReference>
<protein>
    <submittedName>
        <fullName evidence="2">SAM-dependent methyltransferase</fullName>
    </submittedName>
</protein>
<dbReference type="InterPro" id="IPR052613">
    <property type="entry name" value="LicD_transferase"/>
</dbReference>
<evidence type="ECO:0000313" key="3">
    <source>
        <dbReference type="Proteomes" id="UP000549113"/>
    </source>
</evidence>